<name>A0ABY8QGH6_9RHOB</name>
<organism evidence="8 9">
    <name type="scientific">Tropicibacter oceani</name>
    <dbReference type="NCBI Taxonomy" id="3058420"/>
    <lineage>
        <taxon>Bacteria</taxon>
        <taxon>Pseudomonadati</taxon>
        <taxon>Pseudomonadota</taxon>
        <taxon>Alphaproteobacteria</taxon>
        <taxon>Rhodobacterales</taxon>
        <taxon>Roseobacteraceae</taxon>
        <taxon>Tropicibacter</taxon>
    </lineage>
</organism>
<evidence type="ECO:0000256" key="4">
    <source>
        <dbReference type="ARBA" id="ARBA00023186"/>
    </source>
</evidence>
<dbReference type="Proteomes" id="UP001241605">
    <property type="component" value="Chromosome"/>
</dbReference>
<reference evidence="8 9" key="1">
    <citation type="submission" date="2023-05" db="EMBL/GenBank/DDBJ databases">
        <title>YMD87, complete Genome.</title>
        <authorList>
            <person name="Zhang J."/>
            <person name="Xu X."/>
        </authorList>
    </citation>
    <scope>NUCLEOTIDE SEQUENCE [LARGE SCALE GENOMIC DNA]</scope>
    <source>
        <strain evidence="8 9">YMD87</strain>
    </source>
</reference>
<feature type="compositionally biased region" description="Basic and acidic residues" evidence="6">
    <location>
        <begin position="147"/>
        <end position="170"/>
    </location>
</feature>
<dbReference type="Pfam" id="PF02814">
    <property type="entry name" value="UreE_N"/>
    <property type="match status" value="1"/>
</dbReference>
<keyword evidence="2 5" id="KW-0963">Cytoplasm</keyword>
<accession>A0ABY8QGH6</accession>
<dbReference type="EMBL" id="CP124616">
    <property type="protein sequence ID" value="WGW03538.1"/>
    <property type="molecule type" value="Genomic_DNA"/>
</dbReference>
<evidence type="ECO:0000313" key="8">
    <source>
        <dbReference type="EMBL" id="WGW03538.1"/>
    </source>
</evidence>
<feature type="domain" description="UreE urease accessory N-terminal" evidence="7">
    <location>
        <begin position="9"/>
        <end position="70"/>
    </location>
</feature>
<dbReference type="SUPFAM" id="SSF69287">
    <property type="entry name" value="Urease metallochaperone UreE, N-terminal domain"/>
    <property type="match status" value="1"/>
</dbReference>
<keyword evidence="9" id="KW-1185">Reference proteome</keyword>
<sequence>MSAPNLTARAYHGHAHQPCPIGRVVLDYEARFLRRKVLTLVDGRSILVDLPKTTSLEQGGVLLTTDGGEIVIEAAIEPLLCVTGSDLPRIAWHIGNRHTPCQIETDRLLIQRDHVIADMLRLIGANVTEVAEAFTPEGGAYGHGRTHGHDHSHSHGPETHSHSHSHAHDH</sequence>
<dbReference type="NCBIfam" id="NF009758">
    <property type="entry name" value="PRK13261.2-4"/>
    <property type="match status" value="1"/>
</dbReference>
<dbReference type="Gene3D" id="2.60.260.20">
    <property type="entry name" value="Urease metallochaperone UreE, N-terminal domain"/>
    <property type="match status" value="1"/>
</dbReference>
<dbReference type="SUPFAM" id="SSF69737">
    <property type="entry name" value="Urease metallochaperone UreE, C-terminal domain"/>
    <property type="match status" value="1"/>
</dbReference>
<dbReference type="InterPro" id="IPR036118">
    <property type="entry name" value="UreE_N_sf"/>
</dbReference>
<dbReference type="RefSeq" id="WP_282300170.1">
    <property type="nucleotide sequence ID" value="NZ_CP124616.1"/>
</dbReference>
<dbReference type="PIRSF" id="PIRSF036402">
    <property type="entry name" value="Ureas_acces_UreE"/>
    <property type="match status" value="1"/>
</dbReference>
<evidence type="ECO:0000256" key="3">
    <source>
        <dbReference type="ARBA" id="ARBA00022596"/>
    </source>
</evidence>
<protein>
    <recommendedName>
        <fullName evidence="5">Urease accessory protein UreE</fullName>
    </recommendedName>
</protein>
<evidence type="ECO:0000256" key="1">
    <source>
        <dbReference type="ARBA" id="ARBA00004496"/>
    </source>
</evidence>
<evidence type="ECO:0000256" key="6">
    <source>
        <dbReference type="SAM" id="MobiDB-lite"/>
    </source>
</evidence>
<feature type="region of interest" description="Disordered" evidence="6">
    <location>
        <begin position="136"/>
        <end position="170"/>
    </location>
</feature>
<dbReference type="InterPro" id="IPR004029">
    <property type="entry name" value="UreE_N"/>
</dbReference>
<dbReference type="SMART" id="SM00988">
    <property type="entry name" value="UreE_N"/>
    <property type="match status" value="1"/>
</dbReference>
<comment type="function">
    <text evidence="5">Involved in urease metallocenter assembly. Binds nickel. Probably functions as a nickel donor during metallocenter assembly.</text>
</comment>
<evidence type="ECO:0000313" key="9">
    <source>
        <dbReference type="Proteomes" id="UP001241605"/>
    </source>
</evidence>
<dbReference type="HAMAP" id="MF_00822">
    <property type="entry name" value="UreE"/>
    <property type="match status" value="1"/>
</dbReference>
<comment type="similarity">
    <text evidence="5">Belongs to the UreE family.</text>
</comment>
<proteinExistence type="inferred from homology"/>
<evidence type="ECO:0000256" key="2">
    <source>
        <dbReference type="ARBA" id="ARBA00022490"/>
    </source>
</evidence>
<keyword evidence="3 5" id="KW-0533">Nickel</keyword>
<keyword evidence="4 5" id="KW-0143">Chaperone</keyword>
<dbReference type="Pfam" id="PF05194">
    <property type="entry name" value="UreE_C"/>
    <property type="match status" value="1"/>
</dbReference>
<dbReference type="Gene3D" id="3.30.70.790">
    <property type="entry name" value="UreE, C-terminal domain"/>
    <property type="match status" value="1"/>
</dbReference>
<gene>
    <name evidence="5 8" type="primary">ureE</name>
    <name evidence="8" type="ORF">QF118_16670</name>
</gene>
<comment type="subcellular location">
    <subcellularLocation>
        <location evidence="1 5">Cytoplasm</location>
    </subcellularLocation>
</comment>
<dbReference type="InterPro" id="IPR012406">
    <property type="entry name" value="UreE"/>
</dbReference>
<evidence type="ECO:0000256" key="5">
    <source>
        <dbReference type="HAMAP-Rule" id="MF_00822"/>
    </source>
</evidence>
<dbReference type="InterPro" id="IPR007864">
    <property type="entry name" value="UreE_C_dom"/>
</dbReference>
<evidence type="ECO:0000259" key="7">
    <source>
        <dbReference type="SMART" id="SM00988"/>
    </source>
</evidence>
<dbReference type="CDD" id="cd00571">
    <property type="entry name" value="UreE"/>
    <property type="match status" value="1"/>
</dbReference>